<evidence type="ECO:0000313" key="2">
    <source>
        <dbReference type="EMBL" id="MBK1853357.1"/>
    </source>
</evidence>
<dbReference type="InterPro" id="IPR019052">
    <property type="entry name" value="DUF2383"/>
</dbReference>
<protein>
    <submittedName>
        <fullName evidence="2">DUF2383 domain-containing protein</fullName>
    </submittedName>
</protein>
<dbReference type="CDD" id="cd00657">
    <property type="entry name" value="Ferritin_like"/>
    <property type="match status" value="1"/>
</dbReference>
<dbReference type="EMBL" id="JAENIG010000001">
    <property type="protein sequence ID" value="MBK1853357.1"/>
    <property type="molecule type" value="Genomic_DNA"/>
</dbReference>
<dbReference type="RefSeq" id="WP_309487956.1">
    <property type="nucleotide sequence ID" value="NZ_JAENIG010000001.1"/>
</dbReference>
<reference evidence="2" key="1">
    <citation type="submission" date="2021-01" db="EMBL/GenBank/DDBJ databases">
        <title>Modified the classification status of verrucomicrobia.</title>
        <authorList>
            <person name="Feng X."/>
        </authorList>
    </citation>
    <scope>NUCLEOTIDE SEQUENCE</scope>
    <source>
        <strain evidence="2">5K15</strain>
    </source>
</reference>
<keyword evidence="3" id="KW-1185">Reference proteome</keyword>
<gene>
    <name evidence="2" type="ORF">JIN83_00135</name>
</gene>
<accession>A0AAE2S9U5</accession>
<evidence type="ECO:0000313" key="3">
    <source>
        <dbReference type="Proteomes" id="UP000634206"/>
    </source>
</evidence>
<dbReference type="AlphaFoldDB" id="A0AAE2S9U5"/>
<dbReference type="Proteomes" id="UP000634206">
    <property type="component" value="Unassembled WGS sequence"/>
</dbReference>
<organism evidence="2 3">
    <name type="scientific">Oceaniferula flava</name>
    <dbReference type="NCBI Taxonomy" id="2800421"/>
    <lineage>
        <taxon>Bacteria</taxon>
        <taxon>Pseudomonadati</taxon>
        <taxon>Verrucomicrobiota</taxon>
        <taxon>Verrucomicrobiia</taxon>
        <taxon>Verrucomicrobiales</taxon>
        <taxon>Verrucomicrobiaceae</taxon>
        <taxon>Oceaniferula</taxon>
    </lineage>
</organism>
<evidence type="ECO:0000259" key="1">
    <source>
        <dbReference type="Pfam" id="PF09537"/>
    </source>
</evidence>
<feature type="domain" description="DUF2383" evidence="1">
    <location>
        <begin position="13"/>
        <end position="117"/>
    </location>
</feature>
<dbReference type="Pfam" id="PF09537">
    <property type="entry name" value="DUF2383"/>
    <property type="match status" value="1"/>
</dbReference>
<sequence>MSTKTQDINTECINTCNSLLRGELSAVETYEKAIAKYPSEKETATLCRIKEEHQASVRDLQENIKAMCGIPDTDSGSWGTFATAVQDTANLFGEESAMAALKQGEKHGENEYFEAIDNDSTLPACRTLIQTRLLPRVKAHVQTIDSLS</sequence>
<comment type="caution">
    <text evidence="2">The sequence shown here is derived from an EMBL/GenBank/DDBJ whole genome shotgun (WGS) entry which is preliminary data.</text>
</comment>
<dbReference type="InterPro" id="IPR012347">
    <property type="entry name" value="Ferritin-like"/>
</dbReference>
<dbReference type="Gene3D" id="1.20.1260.10">
    <property type="match status" value="1"/>
</dbReference>
<name>A0AAE2S9U5_9BACT</name>
<proteinExistence type="predicted"/>